<reference evidence="2 3" key="1">
    <citation type="journal article" date="2016" name="Genome Biol. Evol.">
        <title>Divergent and convergent evolution of fungal pathogenicity.</title>
        <authorList>
            <person name="Shang Y."/>
            <person name="Xiao G."/>
            <person name="Zheng P."/>
            <person name="Cen K."/>
            <person name="Zhan S."/>
            <person name="Wang C."/>
        </authorList>
    </citation>
    <scope>NUCLEOTIDE SEQUENCE [LARGE SCALE GENOMIC DNA]</scope>
    <source>
        <strain evidence="2 3">RCEF 3172</strain>
    </source>
</reference>
<evidence type="ECO:0000313" key="3">
    <source>
        <dbReference type="Proteomes" id="UP000076863"/>
    </source>
</evidence>
<accession>A0A167A0S1</accession>
<sequence>MYILPFVGVSNSTSPHTQEASTLWSHSTPRPSPPSPDATCYTDDAMALVNLQNGLAVGTLDPNNETAIARHKTHRLSARHPGPIDLPRAWALSLRSLPRGPGEKILGSPTAVRT</sequence>
<keyword evidence="3" id="KW-1185">Reference proteome</keyword>
<dbReference type="EMBL" id="AZHA01000026">
    <property type="protein sequence ID" value="OAA38433.1"/>
    <property type="molecule type" value="Genomic_DNA"/>
</dbReference>
<feature type="compositionally biased region" description="Polar residues" evidence="1">
    <location>
        <begin position="10"/>
        <end position="24"/>
    </location>
</feature>
<feature type="region of interest" description="Disordered" evidence="1">
    <location>
        <begin position="10"/>
        <end position="37"/>
    </location>
</feature>
<comment type="caution">
    <text evidence="2">The sequence shown here is derived from an EMBL/GenBank/DDBJ whole genome shotgun (WGS) entry which is preliminary data.</text>
</comment>
<dbReference type="AlphaFoldDB" id="A0A167A0S1"/>
<protein>
    <submittedName>
        <fullName evidence="2">Uncharacterized protein</fullName>
    </submittedName>
</protein>
<dbReference type="Proteomes" id="UP000076863">
    <property type="component" value="Unassembled WGS sequence"/>
</dbReference>
<gene>
    <name evidence="2" type="ORF">BBO_07071</name>
</gene>
<name>A0A167A0S1_9HYPO</name>
<proteinExistence type="predicted"/>
<evidence type="ECO:0000313" key="2">
    <source>
        <dbReference type="EMBL" id="OAA38433.1"/>
    </source>
</evidence>
<organism evidence="2 3">
    <name type="scientific">Beauveria brongniartii RCEF 3172</name>
    <dbReference type="NCBI Taxonomy" id="1081107"/>
    <lineage>
        <taxon>Eukaryota</taxon>
        <taxon>Fungi</taxon>
        <taxon>Dikarya</taxon>
        <taxon>Ascomycota</taxon>
        <taxon>Pezizomycotina</taxon>
        <taxon>Sordariomycetes</taxon>
        <taxon>Hypocreomycetidae</taxon>
        <taxon>Hypocreales</taxon>
        <taxon>Cordycipitaceae</taxon>
        <taxon>Beauveria</taxon>
        <taxon>Beauveria brongniartii</taxon>
    </lineage>
</organism>
<evidence type="ECO:0000256" key="1">
    <source>
        <dbReference type="SAM" id="MobiDB-lite"/>
    </source>
</evidence>